<dbReference type="RefSeq" id="WP_342965502.1">
    <property type="nucleotide sequence ID" value="NZ_JAZHGC010000113.1"/>
</dbReference>
<accession>A0ABU9QST7</accession>
<reference evidence="1 2" key="1">
    <citation type="submission" date="2024-01" db="EMBL/GenBank/DDBJ databases">
        <title>The diversity of rhizobia nodulating Mimosa spp. in eleven states of Brazil covering several biomes is determined by host plant, location, and edaphic factors.</title>
        <authorList>
            <person name="Rouws L."/>
            <person name="Barauna A."/>
            <person name="Beukes C."/>
            <person name="De Faria S.M."/>
            <person name="Gross E."/>
            <person name="Dos Reis Junior F.B."/>
            <person name="Simon M."/>
            <person name="Maluk M."/>
            <person name="Odee D.W."/>
            <person name="Kenicer G."/>
            <person name="Young J.P.W."/>
            <person name="Reis V.M."/>
            <person name="Zilli J."/>
            <person name="James E.K."/>
        </authorList>
    </citation>
    <scope>NUCLEOTIDE SEQUENCE [LARGE SCALE GENOMIC DNA]</scope>
    <source>
        <strain evidence="1 2">JPY77</strain>
    </source>
</reference>
<protein>
    <submittedName>
        <fullName evidence="1">Uncharacterized protein</fullName>
    </submittedName>
</protein>
<dbReference type="EMBL" id="JAZHGC010000113">
    <property type="protein sequence ID" value="MEM5292558.1"/>
    <property type="molecule type" value="Genomic_DNA"/>
</dbReference>
<evidence type="ECO:0000313" key="1">
    <source>
        <dbReference type="EMBL" id="MEM5292558.1"/>
    </source>
</evidence>
<proteinExistence type="predicted"/>
<feature type="non-terminal residue" evidence="1">
    <location>
        <position position="1"/>
    </location>
</feature>
<evidence type="ECO:0000313" key="2">
    <source>
        <dbReference type="Proteomes" id="UP001494588"/>
    </source>
</evidence>
<sequence length="68" mass="7739">ATACGAVQHKHFFDYRSRIRSDDMVMRWLPRPPTKKISALCRLPDYAASCMRVAVGMAFHDRCVGINI</sequence>
<name>A0ABU9QST7_9BURK</name>
<comment type="caution">
    <text evidence="1">The sequence shown here is derived from an EMBL/GenBank/DDBJ whole genome shotgun (WGS) entry which is preliminary data.</text>
</comment>
<dbReference type="Proteomes" id="UP001494588">
    <property type="component" value="Unassembled WGS sequence"/>
</dbReference>
<gene>
    <name evidence="1" type="ORF">V4C55_43845</name>
</gene>
<keyword evidence="2" id="KW-1185">Reference proteome</keyword>
<organism evidence="1 2">
    <name type="scientific">Paraburkholderia sabiae</name>
    <dbReference type="NCBI Taxonomy" id="273251"/>
    <lineage>
        <taxon>Bacteria</taxon>
        <taxon>Pseudomonadati</taxon>
        <taxon>Pseudomonadota</taxon>
        <taxon>Betaproteobacteria</taxon>
        <taxon>Burkholderiales</taxon>
        <taxon>Burkholderiaceae</taxon>
        <taxon>Paraburkholderia</taxon>
    </lineage>
</organism>